<accession>A0ABM3VN27</accession>
<keyword evidence="1" id="KW-0732">Signal</keyword>
<evidence type="ECO:0000313" key="2">
    <source>
        <dbReference type="Proteomes" id="UP001652621"/>
    </source>
</evidence>
<feature type="signal peptide" evidence="1">
    <location>
        <begin position="1"/>
        <end position="19"/>
    </location>
</feature>
<dbReference type="Proteomes" id="UP001652621">
    <property type="component" value="Unplaced"/>
</dbReference>
<dbReference type="GeneID" id="131806686"/>
<name>A0ABM3VN27_MUSDO</name>
<feature type="chain" id="PRO_5046175200" evidence="1">
    <location>
        <begin position="20"/>
        <end position="152"/>
    </location>
</feature>
<evidence type="ECO:0000313" key="3">
    <source>
        <dbReference type="RefSeq" id="XP_058987210.1"/>
    </source>
</evidence>
<gene>
    <name evidence="3" type="primary">LOC131806686</name>
</gene>
<dbReference type="RefSeq" id="XP_058987210.1">
    <property type="nucleotide sequence ID" value="XM_059131227.1"/>
</dbReference>
<evidence type="ECO:0000256" key="1">
    <source>
        <dbReference type="SAM" id="SignalP"/>
    </source>
</evidence>
<organism evidence="2 3">
    <name type="scientific">Musca domestica</name>
    <name type="common">House fly</name>
    <dbReference type="NCBI Taxonomy" id="7370"/>
    <lineage>
        <taxon>Eukaryota</taxon>
        <taxon>Metazoa</taxon>
        <taxon>Ecdysozoa</taxon>
        <taxon>Arthropoda</taxon>
        <taxon>Hexapoda</taxon>
        <taxon>Insecta</taxon>
        <taxon>Pterygota</taxon>
        <taxon>Neoptera</taxon>
        <taxon>Endopterygota</taxon>
        <taxon>Diptera</taxon>
        <taxon>Brachycera</taxon>
        <taxon>Muscomorpha</taxon>
        <taxon>Muscoidea</taxon>
        <taxon>Muscidae</taxon>
        <taxon>Musca</taxon>
    </lineage>
</organism>
<keyword evidence="2" id="KW-1185">Reference proteome</keyword>
<proteinExistence type="predicted"/>
<protein>
    <submittedName>
        <fullName evidence="3">Uncharacterized protein LOC131806686</fullName>
    </submittedName>
</protein>
<sequence>MKIFLVICSILLETKLLSCAPLPPNDQQINEAYEFYHTMSAFAADLRPMIEAVLRDIPEEENFLKHKMRWEHFLQKFQGEKVGDECVEKLLEILEPFADFIDELKQGHVTQEAETMEKLFQNHGLEEFSGKFLPIFQDLKIPDSVFDGQEVC</sequence>
<reference evidence="3" key="1">
    <citation type="submission" date="2025-08" db="UniProtKB">
        <authorList>
            <consortium name="RefSeq"/>
        </authorList>
    </citation>
    <scope>IDENTIFICATION</scope>
    <source>
        <strain evidence="3">Aabys</strain>
        <tissue evidence="3">Whole body</tissue>
    </source>
</reference>